<dbReference type="HOGENOM" id="CLU_477492_0_0_1"/>
<dbReference type="AlphaFoldDB" id="L8WRE5"/>
<feature type="domain" description="Glyoxalase-like" evidence="1">
    <location>
        <begin position="8"/>
        <end position="193"/>
    </location>
</feature>
<dbReference type="SUPFAM" id="SSF54593">
    <property type="entry name" value="Glyoxalase/Bleomycin resistance protein/Dihydroxybiphenyl dioxygenase"/>
    <property type="match status" value="1"/>
</dbReference>
<accession>L8WRE5</accession>
<proteinExistence type="predicted"/>
<evidence type="ECO:0000313" key="2">
    <source>
        <dbReference type="EMBL" id="ELU38944.1"/>
    </source>
</evidence>
<dbReference type="InterPro" id="IPR029068">
    <property type="entry name" value="Glyas_Bleomycin-R_OHBP_Dase"/>
</dbReference>
<sequence>MAPPTNILDHIVHLSPAGKLPDAVTHWERLGFKYTIFSCELTPGGTHAGGLTSNALVALADGVYIELIAFEQPPTEPPASDDRWAKKSPGWIDWALLGLDDYIDVIITERDRWVKSGVKYQKGKEGGRKRASDGKELKWRTTAPKENHGQDTAPFFCQDLTPRDLRVPAAGLDTHTNTALGIAHIHLKVPQAQLDKVRAQISVVLYAQSNESDEWELAVPHGQHSPAPRLKVIGSADATPGIVEVRFYVKKDWRGDATDGFGKGREYTNLDPPKWLLRSIMSFFSGIWSENYNVSMPPSDIMNRSTTTTMAPPTNILDHIIHLSPPGKLSEAVAHWENLGFHVIPGGTHADGLTSNALVALADGVYIELIAFEKPPIGPPASDHWWAKKQPGWIDWACLGLEDSVDQTVAGREKGVDSGVEYQEGKEGGRKRASDGKELKWRVTFPQLKHGRGTIPFFCQDLTPRELRVPAADPDTHTNSALGIAYLHLTVPQAAFNRIKAQLSVVLGAQPNESDEWELAVPYGQFNPAPKLKVVGSVDVNPNITEVGFYAKSSRERETAEGFGRVAFIKL</sequence>
<evidence type="ECO:0000259" key="1">
    <source>
        <dbReference type="Pfam" id="PF13468"/>
    </source>
</evidence>
<dbReference type="PANTHER" id="PTHR40265:SF1">
    <property type="entry name" value="GLYOXALASE-LIKE DOMAIN-CONTAINING PROTEIN"/>
    <property type="match status" value="1"/>
</dbReference>
<name>L8WRE5_THACA</name>
<feature type="domain" description="Glyoxalase-like" evidence="1">
    <location>
        <begin position="317"/>
        <end position="494"/>
    </location>
</feature>
<keyword evidence="3" id="KW-1185">Reference proteome</keyword>
<dbReference type="InterPro" id="IPR025870">
    <property type="entry name" value="Glyoxalase-like_dom"/>
</dbReference>
<organism evidence="2 3">
    <name type="scientific">Thanatephorus cucumeris (strain AG1-IA)</name>
    <name type="common">Rice sheath blight fungus</name>
    <name type="synonym">Rhizoctonia solani</name>
    <dbReference type="NCBI Taxonomy" id="983506"/>
    <lineage>
        <taxon>Eukaryota</taxon>
        <taxon>Fungi</taxon>
        <taxon>Dikarya</taxon>
        <taxon>Basidiomycota</taxon>
        <taxon>Agaricomycotina</taxon>
        <taxon>Agaricomycetes</taxon>
        <taxon>Cantharellales</taxon>
        <taxon>Ceratobasidiaceae</taxon>
        <taxon>Rhizoctonia</taxon>
        <taxon>Rhizoctonia solani AG-1</taxon>
    </lineage>
</organism>
<gene>
    <name evidence="2" type="ORF">AG1IA_07025</name>
</gene>
<reference evidence="2 3" key="1">
    <citation type="journal article" date="2013" name="Nat. Commun.">
        <title>The evolution and pathogenic mechanisms of the rice sheath blight pathogen.</title>
        <authorList>
            <person name="Zheng A."/>
            <person name="Lin R."/>
            <person name="Xu L."/>
            <person name="Qin P."/>
            <person name="Tang C."/>
            <person name="Ai P."/>
            <person name="Zhang D."/>
            <person name="Liu Y."/>
            <person name="Sun Z."/>
            <person name="Feng H."/>
            <person name="Wang Y."/>
            <person name="Chen Y."/>
            <person name="Liang X."/>
            <person name="Fu R."/>
            <person name="Li Q."/>
            <person name="Zhang J."/>
            <person name="Yu X."/>
            <person name="Xie Z."/>
            <person name="Ding L."/>
            <person name="Guan P."/>
            <person name="Tang J."/>
            <person name="Liang Y."/>
            <person name="Wang S."/>
            <person name="Deng Q."/>
            <person name="Li S."/>
            <person name="Zhu J."/>
            <person name="Wang L."/>
            <person name="Liu H."/>
            <person name="Li P."/>
        </authorList>
    </citation>
    <scope>NUCLEOTIDE SEQUENCE [LARGE SCALE GENOMIC DNA]</scope>
    <source>
        <strain evidence="3">AG-1 IA</strain>
    </source>
</reference>
<evidence type="ECO:0000313" key="3">
    <source>
        <dbReference type="Proteomes" id="UP000011668"/>
    </source>
</evidence>
<dbReference type="Pfam" id="PF13468">
    <property type="entry name" value="Glyoxalase_3"/>
    <property type="match status" value="2"/>
</dbReference>
<dbReference type="Proteomes" id="UP000011668">
    <property type="component" value="Unassembled WGS sequence"/>
</dbReference>
<protein>
    <recommendedName>
        <fullName evidence="1">Glyoxalase-like domain-containing protein</fullName>
    </recommendedName>
</protein>
<dbReference type="EMBL" id="AFRT01001978">
    <property type="protein sequence ID" value="ELU38944.1"/>
    <property type="molecule type" value="Genomic_DNA"/>
</dbReference>
<dbReference type="Gene3D" id="3.10.180.10">
    <property type="entry name" value="2,3-Dihydroxybiphenyl 1,2-Dioxygenase, domain 1"/>
    <property type="match status" value="2"/>
</dbReference>
<dbReference type="PANTHER" id="PTHR40265">
    <property type="entry name" value="BLL2707 PROTEIN"/>
    <property type="match status" value="1"/>
</dbReference>
<comment type="caution">
    <text evidence="2">The sequence shown here is derived from an EMBL/GenBank/DDBJ whole genome shotgun (WGS) entry which is preliminary data.</text>
</comment>
<dbReference type="OrthoDB" id="408973at2759"/>